<name>A0A650CQK0_9CREN</name>
<dbReference type="EMBL" id="CP045483">
    <property type="protein sequence ID" value="QGR20121.1"/>
    <property type="molecule type" value="Genomic_DNA"/>
</dbReference>
<accession>A0A650CQK0</accession>
<proteinExistence type="predicted"/>
<dbReference type="RefSeq" id="WP_156007570.1">
    <property type="nucleotide sequence ID" value="NZ_CP045483.1"/>
</dbReference>
<dbReference type="GeneID" id="42799218"/>
<dbReference type="AlphaFoldDB" id="A0A650CQK0"/>
<dbReference type="Proteomes" id="UP000423396">
    <property type="component" value="Chromosome"/>
</dbReference>
<dbReference type="OrthoDB" id="43181at2157"/>
<reference evidence="1 2" key="1">
    <citation type="submission" date="2019-10" db="EMBL/GenBank/DDBJ databases">
        <title>Genome Sequences from Six Type Strain Members of the Archaeal Family Sulfolobaceae: Acidianus ambivalens, Acidianus infernus, Metallosphaera prunae, Stygiolobus azoricus, Sulfolobus metallicus, and Sulfurisphaera ohwakuensis.</title>
        <authorList>
            <person name="Counts J.A."/>
            <person name="Kelly R.M."/>
        </authorList>
    </citation>
    <scope>NUCLEOTIDE SEQUENCE [LARGE SCALE GENOMIC DNA]</scope>
    <source>
        <strain evidence="1 2">FC6</strain>
    </source>
</reference>
<sequence>MITHLAEETVNTNSDNVIAVVKDVDTILSYFPYQVERERNIITLQFSRFIILSLRDTFEVTFSQQSSLMFVYTLNSLRKNNKFQIFINVKDNKNFTSLVHLAIEYSGEKEWIVKKYLPHIAHSLLEGISKEAKRAYEIKAQENEKEFDYSRQLNKLSFVSKLLLKSRLIKSEGISTPKGQIIDTILSSIADILSKYKTIYVSASSTFSSFRLLFINGDLKGIYVNENGKEYFSDENILNSLSGEFKVNVYVLLVPEIPSVVKDENS</sequence>
<dbReference type="KEGG" id="sazo:D1868_09070"/>
<evidence type="ECO:0000313" key="1">
    <source>
        <dbReference type="EMBL" id="QGR20121.1"/>
    </source>
</evidence>
<gene>
    <name evidence="1" type="ORF">D1868_09070</name>
</gene>
<organism evidence="1 2">
    <name type="scientific">Stygiolobus azoricus</name>
    <dbReference type="NCBI Taxonomy" id="41675"/>
    <lineage>
        <taxon>Archaea</taxon>
        <taxon>Thermoproteota</taxon>
        <taxon>Thermoprotei</taxon>
        <taxon>Sulfolobales</taxon>
        <taxon>Sulfolobaceae</taxon>
        <taxon>Stygiolobus</taxon>
    </lineage>
</organism>
<keyword evidence="2" id="KW-1185">Reference proteome</keyword>
<protein>
    <submittedName>
        <fullName evidence="1">Uncharacterized protein</fullName>
    </submittedName>
</protein>
<evidence type="ECO:0000313" key="2">
    <source>
        <dbReference type="Proteomes" id="UP000423396"/>
    </source>
</evidence>